<proteinExistence type="predicted"/>
<evidence type="ECO:0000256" key="1">
    <source>
        <dbReference type="ARBA" id="ARBA00022679"/>
    </source>
</evidence>
<gene>
    <name evidence="8" type="ORF">J0A66_03855</name>
</gene>
<evidence type="ECO:0000259" key="7">
    <source>
        <dbReference type="PROSITE" id="PS51746"/>
    </source>
</evidence>
<dbReference type="Gene3D" id="1.10.510.10">
    <property type="entry name" value="Transferase(Phosphotransferase) domain 1"/>
    <property type="match status" value="1"/>
</dbReference>
<evidence type="ECO:0000256" key="5">
    <source>
        <dbReference type="SAM" id="Phobius"/>
    </source>
</evidence>
<keyword evidence="9" id="KW-1185">Reference proteome</keyword>
<dbReference type="CDD" id="cd00143">
    <property type="entry name" value="PP2Cc"/>
    <property type="match status" value="1"/>
</dbReference>
<dbReference type="Gene3D" id="3.30.200.20">
    <property type="entry name" value="Phosphorylase Kinase, domain 1"/>
    <property type="match status" value="1"/>
</dbReference>
<feature type="transmembrane region" description="Helical" evidence="5">
    <location>
        <begin position="550"/>
        <end position="573"/>
    </location>
</feature>
<dbReference type="SUPFAM" id="SSF56112">
    <property type="entry name" value="Protein kinase-like (PK-like)"/>
    <property type="match status" value="1"/>
</dbReference>
<dbReference type="SMART" id="SM00332">
    <property type="entry name" value="PP2Cc"/>
    <property type="match status" value="1"/>
</dbReference>
<dbReference type="Gene3D" id="3.60.40.10">
    <property type="entry name" value="PPM-type phosphatase domain"/>
    <property type="match status" value="1"/>
</dbReference>
<keyword evidence="5" id="KW-0812">Transmembrane</keyword>
<dbReference type="InterPro" id="IPR036457">
    <property type="entry name" value="PPM-type-like_dom_sf"/>
</dbReference>
<name>A0A939IQD5_9ALTE</name>
<dbReference type="InterPro" id="IPR001932">
    <property type="entry name" value="PPM-type_phosphatase-like_dom"/>
</dbReference>
<dbReference type="PROSITE" id="PS50011">
    <property type="entry name" value="PROTEIN_KINASE_DOM"/>
    <property type="match status" value="1"/>
</dbReference>
<evidence type="ECO:0000313" key="9">
    <source>
        <dbReference type="Proteomes" id="UP000664654"/>
    </source>
</evidence>
<feature type="domain" description="PPM-type phosphatase" evidence="7">
    <location>
        <begin position="8"/>
        <end position="236"/>
    </location>
</feature>
<dbReference type="Pfam" id="PF13672">
    <property type="entry name" value="PP2C_2"/>
    <property type="match status" value="1"/>
</dbReference>
<dbReference type="SMART" id="SM00220">
    <property type="entry name" value="S_TKc"/>
    <property type="match status" value="1"/>
</dbReference>
<dbReference type="AlphaFoldDB" id="A0A939IQD5"/>
<evidence type="ECO:0000256" key="4">
    <source>
        <dbReference type="ARBA" id="ARBA00022840"/>
    </source>
</evidence>
<dbReference type="PROSITE" id="PS51746">
    <property type="entry name" value="PPM_2"/>
    <property type="match status" value="1"/>
</dbReference>
<evidence type="ECO:0000313" key="8">
    <source>
        <dbReference type="EMBL" id="MBN7824356.1"/>
    </source>
</evidence>
<organism evidence="8 9">
    <name type="scientific">Bowmanella dokdonensis</name>
    <dbReference type="NCBI Taxonomy" id="751969"/>
    <lineage>
        <taxon>Bacteria</taxon>
        <taxon>Pseudomonadati</taxon>
        <taxon>Pseudomonadota</taxon>
        <taxon>Gammaproteobacteria</taxon>
        <taxon>Alteromonadales</taxon>
        <taxon>Alteromonadaceae</taxon>
        <taxon>Bowmanella</taxon>
    </lineage>
</organism>
<sequence>MTQRLSLETGSNSQAGIKAVNEDAVGIAVPEQEYLQQVKGTVLALADGVSAAEAGGEASRTAVERFAQEYFQTPDTWSVSHSGEQVLSALNLRLFRKSHQFSDEHKGYLTTFTALVFKGRQGHFFHVGDSRLYLYRAGQLSQLTRDHLAQLGSGHAFLSRALGMDNLLHVDYGSLELKVGDVFLLTTDGVHEPLGDDGLSQLLSQQQSAEQTCRQLVEQALASGSQDNLSCLLARIKALPHQEVDEFNAELTRLPFPPPLKAGMQLDGYRILEECYASNRSQLYLVEDIESNEQWVMKTPSPNFNDDEHYIDGFIREQWIGSRIRHPNVVRIAALKRPRTALYYLMEKVPGQDLEKWRLQHADAGPKRKIKIIRQIAEGLKAFHGNDAVHQDLKPGNVLVDDQDHVTLVDFGSVFVAGIAELYRPIEQADALGTASYSDPNYLYGHNPGLQGDVYSLATLCYELFTGHLPYGEAIENCHGAADCDRLRYVPAASHNPVIPIWFDRALEKGVSFDLTQRYHTVDALMADLNRPNPELLREDPAPREAGKLMFWKLLSGFWFLTLLVVIYLFSLVE</sequence>
<dbReference type="GO" id="GO:0004674">
    <property type="term" value="F:protein serine/threonine kinase activity"/>
    <property type="evidence" value="ECO:0007669"/>
    <property type="project" value="TreeGrafter"/>
</dbReference>
<dbReference type="RefSeq" id="WP_206572475.1">
    <property type="nucleotide sequence ID" value="NZ_JAFKCV010000002.1"/>
</dbReference>
<accession>A0A939IQD5</accession>
<dbReference type="SMART" id="SM00331">
    <property type="entry name" value="PP2C_SIG"/>
    <property type="match status" value="1"/>
</dbReference>
<keyword evidence="3 8" id="KW-0418">Kinase</keyword>
<dbReference type="CDD" id="cd14014">
    <property type="entry name" value="STKc_PknB_like"/>
    <property type="match status" value="1"/>
</dbReference>
<dbReference type="Proteomes" id="UP000664654">
    <property type="component" value="Unassembled WGS sequence"/>
</dbReference>
<dbReference type="InterPro" id="IPR000719">
    <property type="entry name" value="Prot_kinase_dom"/>
</dbReference>
<keyword evidence="5" id="KW-1133">Transmembrane helix</keyword>
<evidence type="ECO:0000256" key="3">
    <source>
        <dbReference type="ARBA" id="ARBA00022777"/>
    </source>
</evidence>
<dbReference type="PANTHER" id="PTHR43289">
    <property type="entry name" value="MITOGEN-ACTIVATED PROTEIN KINASE KINASE KINASE 20-RELATED"/>
    <property type="match status" value="1"/>
</dbReference>
<keyword evidence="5" id="KW-0472">Membrane</keyword>
<reference evidence="8" key="1">
    <citation type="submission" date="2021-03" db="EMBL/GenBank/DDBJ databases">
        <title>novel species isolated from a fishpond in China.</title>
        <authorList>
            <person name="Lu H."/>
            <person name="Cai Z."/>
        </authorList>
    </citation>
    <scope>NUCLEOTIDE SEQUENCE</scope>
    <source>
        <strain evidence="8">JCM 30855</strain>
    </source>
</reference>
<dbReference type="SUPFAM" id="SSF81606">
    <property type="entry name" value="PP2C-like"/>
    <property type="match status" value="1"/>
</dbReference>
<feature type="domain" description="Protein kinase" evidence="6">
    <location>
        <begin position="269"/>
        <end position="560"/>
    </location>
</feature>
<dbReference type="PANTHER" id="PTHR43289:SF6">
    <property type="entry name" value="SERINE_THREONINE-PROTEIN KINASE NEKL-3"/>
    <property type="match status" value="1"/>
</dbReference>
<evidence type="ECO:0000256" key="2">
    <source>
        <dbReference type="ARBA" id="ARBA00022741"/>
    </source>
</evidence>
<dbReference type="GO" id="GO:0005524">
    <property type="term" value="F:ATP binding"/>
    <property type="evidence" value="ECO:0007669"/>
    <property type="project" value="UniProtKB-KW"/>
</dbReference>
<dbReference type="EMBL" id="JAFKCV010000002">
    <property type="protein sequence ID" value="MBN7824356.1"/>
    <property type="molecule type" value="Genomic_DNA"/>
</dbReference>
<keyword evidence="4" id="KW-0067">ATP-binding</keyword>
<comment type="caution">
    <text evidence="8">The sequence shown here is derived from an EMBL/GenBank/DDBJ whole genome shotgun (WGS) entry which is preliminary data.</text>
</comment>
<dbReference type="InterPro" id="IPR011009">
    <property type="entry name" value="Kinase-like_dom_sf"/>
</dbReference>
<evidence type="ECO:0000259" key="6">
    <source>
        <dbReference type="PROSITE" id="PS50011"/>
    </source>
</evidence>
<keyword evidence="2" id="KW-0547">Nucleotide-binding</keyword>
<protein>
    <submittedName>
        <fullName evidence="8">Bifunctional protein-serine/threonine kinase/phosphatase</fullName>
    </submittedName>
</protein>
<dbReference type="Pfam" id="PF00069">
    <property type="entry name" value="Pkinase"/>
    <property type="match status" value="1"/>
</dbReference>
<keyword evidence="1" id="KW-0808">Transferase</keyword>